<organism evidence="2 3">
    <name type="scientific">Lysobacter koreensis</name>
    <dbReference type="NCBI Taxonomy" id="266122"/>
    <lineage>
        <taxon>Bacteria</taxon>
        <taxon>Pseudomonadati</taxon>
        <taxon>Pseudomonadota</taxon>
        <taxon>Gammaproteobacteria</taxon>
        <taxon>Lysobacterales</taxon>
        <taxon>Lysobacteraceae</taxon>
        <taxon>Lysobacter</taxon>
    </lineage>
</organism>
<dbReference type="EMBL" id="JBHTIH010000004">
    <property type="protein sequence ID" value="MFD0739679.1"/>
    <property type="molecule type" value="Genomic_DNA"/>
</dbReference>
<sequence length="88" mass="9573">MPWLYLLLALAALAVAFKTTSVALLVVCLLVAFALMLAWVMALLASRVDSSSRSEAMMLDPAEMQRLREQAEARRLAAASPAQGEPQR</sequence>
<keyword evidence="1" id="KW-0472">Membrane</keyword>
<comment type="caution">
    <text evidence="2">The sequence shown here is derived from an EMBL/GenBank/DDBJ whole genome shotgun (WGS) entry which is preliminary data.</text>
</comment>
<feature type="transmembrane region" description="Helical" evidence="1">
    <location>
        <begin position="24"/>
        <end position="45"/>
    </location>
</feature>
<name>A0ABW2YNR9_9GAMM</name>
<proteinExistence type="predicted"/>
<keyword evidence="3" id="KW-1185">Reference proteome</keyword>
<gene>
    <name evidence="2" type="ORF">ACFQZQ_10350</name>
</gene>
<dbReference type="Proteomes" id="UP001597090">
    <property type="component" value="Unassembled WGS sequence"/>
</dbReference>
<evidence type="ECO:0000313" key="3">
    <source>
        <dbReference type="Proteomes" id="UP001597090"/>
    </source>
</evidence>
<keyword evidence="1" id="KW-0812">Transmembrane</keyword>
<accession>A0ABW2YNR9</accession>
<dbReference type="RefSeq" id="WP_386812709.1">
    <property type="nucleotide sequence ID" value="NZ_JBHTIH010000004.1"/>
</dbReference>
<evidence type="ECO:0000313" key="2">
    <source>
        <dbReference type="EMBL" id="MFD0739679.1"/>
    </source>
</evidence>
<protein>
    <submittedName>
        <fullName evidence="2">Uncharacterized protein</fullName>
    </submittedName>
</protein>
<keyword evidence="1" id="KW-1133">Transmembrane helix</keyword>
<reference evidence="3" key="1">
    <citation type="journal article" date="2019" name="Int. J. Syst. Evol. Microbiol.">
        <title>The Global Catalogue of Microorganisms (GCM) 10K type strain sequencing project: providing services to taxonomists for standard genome sequencing and annotation.</title>
        <authorList>
            <consortium name="The Broad Institute Genomics Platform"/>
            <consortium name="The Broad Institute Genome Sequencing Center for Infectious Disease"/>
            <person name="Wu L."/>
            <person name="Ma J."/>
        </authorList>
    </citation>
    <scope>NUCLEOTIDE SEQUENCE [LARGE SCALE GENOMIC DNA]</scope>
    <source>
        <strain evidence="3">CCUG 55491</strain>
    </source>
</reference>
<evidence type="ECO:0000256" key="1">
    <source>
        <dbReference type="SAM" id="Phobius"/>
    </source>
</evidence>